<organism evidence="2">
    <name type="scientific">mine drainage metagenome</name>
    <dbReference type="NCBI Taxonomy" id="410659"/>
    <lineage>
        <taxon>unclassified sequences</taxon>
        <taxon>metagenomes</taxon>
        <taxon>ecological metagenomes</taxon>
    </lineage>
</organism>
<dbReference type="InterPro" id="IPR012312">
    <property type="entry name" value="Hemerythrin-like"/>
</dbReference>
<proteinExistence type="predicted"/>
<dbReference type="AlphaFoldDB" id="E6QS07"/>
<name>E6QS07_9ZZZZ</name>
<sequence>MEERFCDLSLTPANQLQTAAFVVLQDLPRGTRAHLWFMDEPTMVLNSLNLRLRNNLSWALTRGDAGIWQAIVQRVEDVPPHDVLDALKRDHKRIDGLFSRVIHLTDRGSLTEAAQVMRAFVASLERHLEVEHGMLAQAIRTPPDGMGVDPSAAMMSEHQEILSQSAMIVLGFEECDATTASVSPLLAMLAGYLSKHEQREELSLFPIWTRALANVPQPVLDALFIRVKTQLGYAGRDG</sequence>
<reference evidence="2" key="1">
    <citation type="submission" date="2009-10" db="EMBL/GenBank/DDBJ databases">
        <title>Diversity of trophic interactions inside an arsenic-rich microbial ecosystem.</title>
        <authorList>
            <person name="Bertin P.N."/>
            <person name="Heinrich-Salmeron A."/>
            <person name="Pelletier E."/>
            <person name="Goulhen-Chollet F."/>
            <person name="Arsene-Ploetze F."/>
            <person name="Gallien S."/>
            <person name="Calteau A."/>
            <person name="Vallenet D."/>
            <person name="Casiot C."/>
            <person name="Chane-Woon-Ming B."/>
            <person name="Giloteaux L."/>
            <person name="Barakat M."/>
            <person name="Bonnefoy V."/>
            <person name="Bruneel O."/>
            <person name="Chandler M."/>
            <person name="Cleiss J."/>
            <person name="Duran R."/>
            <person name="Elbaz-Poulichet F."/>
            <person name="Fonknechten N."/>
            <person name="Lauga B."/>
            <person name="Mornico D."/>
            <person name="Ortet P."/>
            <person name="Schaeffer C."/>
            <person name="Siguier P."/>
            <person name="Alexander Thil Smith A."/>
            <person name="Van Dorsselaer A."/>
            <person name="Weissenbach J."/>
            <person name="Medigue C."/>
            <person name="Le Paslier D."/>
        </authorList>
    </citation>
    <scope>NUCLEOTIDE SEQUENCE</scope>
</reference>
<gene>
    <name evidence="2" type="ORF">CARN7_0786</name>
</gene>
<protein>
    <recommendedName>
        <fullName evidence="1">Hemerythrin-like domain-containing protein</fullName>
    </recommendedName>
</protein>
<comment type="caution">
    <text evidence="2">The sequence shown here is derived from an EMBL/GenBank/DDBJ whole genome shotgun (WGS) entry which is preliminary data.</text>
</comment>
<feature type="domain" description="Hemerythrin-like" evidence="1">
    <location>
        <begin position="83"/>
        <end position="207"/>
    </location>
</feature>
<dbReference type="EMBL" id="CABR01000065">
    <property type="protein sequence ID" value="CBI10029.1"/>
    <property type="molecule type" value="Genomic_DNA"/>
</dbReference>
<dbReference type="Pfam" id="PF01814">
    <property type="entry name" value="Hemerythrin"/>
    <property type="match status" value="1"/>
</dbReference>
<accession>E6QS07</accession>
<dbReference type="Gene3D" id="1.20.120.520">
    <property type="entry name" value="nmb1532 protein domain like"/>
    <property type="match status" value="1"/>
</dbReference>
<evidence type="ECO:0000259" key="1">
    <source>
        <dbReference type="Pfam" id="PF01814"/>
    </source>
</evidence>
<evidence type="ECO:0000313" key="2">
    <source>
        <dbReference type="EMBL" id="CBI10029.1"/>
    </source>
</evidence>